<proteinExistence type="predicted"/>
<dbReference type="EMBL" id="JAATHJ010000006">
    <property type="protein sequence ID" value="NJP37162.1"/>
    <property type="molecule type" value="Genomic_DNA"/>
</dbReference>
<gene>
    <name evidence="1" type="ORF">HCN83_06115</name>
</gene>
<reference evidence="1 2" key="1">
    <citation type="submission" date="2020-03" db="EMBL/GenBank/DDBJ databases">
        <title>Assessment of the enzymatic potential of alkaline-tolerant lipase obtained from Bacillus luteus H11 (technogenic soil) for the bioremediation of saline soils contaminated with petroleum substances.</title>
        <authorList>
            <person name="Kalwasinska A."/>
        </authorList>
    </citation>
    <scope>NUCLEOTIDE SEQUENCE [LARGE SCALE GENOMIC DNA]</scope>
    <source>
        <strain evidence="1 2">H11</strain>
    </source>
</reference>
<dbReference type="AlphaFoldDB" id="A0A969TUK5"/>
<dbReference type="Proteomes" id="UP000752012">
    <property type="component" value="Unassembled WGS sequence"/>
</dbReference>
<name>A0A969TUK5_9BACI</name>
<accession>A0A969TUK5</accession>
<comment type="caution">
    <text evidence="1">The sequence shown here is derived from an EMBL/GenBank/DDBJ whole genome shotgun (WGS) entry which is preliminary data.</text>
</comment>
<sequence length="53" mass="5977">MINQRAGALKVEVMTAKQVNKWLQDNPLKTVVDIKFASDEYDDMAMVITSDGF</sequence>
<keyword evidence="2" id="KW-1185">Reference proteome</keyword>
<dbReference type="RefSeq" id="WP_168005505.1">
    <property type="nucleotide sequence ID" value="NZ_JAATHJ010000006.1"/>
</dbReference>
<protein>
    <submittedName>
        <fullName evidence="1">Uncharacterized protein</fullName>
    </submittedName>
</protein>
<evidence type="ECO:0000313" key="1">
    <source>
        <dbReference type="EMBL" id="NJP37162.1"/>
    </source>
</evidence>
<evidence type="ECO:0000313" key="2">
    <source>
        <dbReference type="Proteomes" id="UP000752012"/>
    </source>
</evidence>
<organism evidence="1 2">
    <name type="scientific">Alkalicoccus luteus</name>
    <dbReference type="NCBI Taxonomy" id="1237094"/>
    <lineage>
        <taxon>Bacteria</taxon>
        <taxon>Bacillati</taxon>
        <taxon>Bacillota</taxon>
        <taxon>Bacilli</taxon>
        <taxon>Bacillales</taxon>
        <taxon>Bacillaceae</taxon>
        <taxon>Alkalicoccus</taxon>
    </lineage>
</organism>